<dbReference type="PANTHER" id="PTHR23423">
    <property type="entry name" value="ORGANIC SOLUTE TRANSPORTER-RELATED"/>
    <property type="match status" value="1"/>
</dbReference>
<evidence type="ECO:0000313" key="7">
    <source>
        <dbReference type="EMBL" id="RMJ15845.1"/>
    </source>
</evidence>
<sequence>MNILYGRSSDHGCTEHDLGIDAQDNVAGNLSFHQLSTIITGVCAAISIGVMLVFKSLHATHLSNPTEQVKIMRIGTLITMYSLICFLSVCFPKAEVYIHPWLDLVEGFALGSFFLLMCDYVSPHHEQREVFFAAEKIEGVKWFRTRWVLIFQMPVVAFVIAIVTDITAAVGVFCEWDRKVKSVKFPLHLISTISLVASVLSILQFYQFLKRHLAHHQPLLKLLAFKIIVFLTFVQGIIFWILTDTGALKESNTLTFADLHIGIPNMIICIEMVPLSLLFMWAYPWRVYLDSYSRVDAEEHPGRPLKSYQGGPLGIHAWLAMLNPSDILRATLFAFKNVGSMRKGSREPILSNEPAPPYDNHQMRNSGV</sequence>
<dbReference type="EMBL" id="NKUJ01000057">
    <property type="protein sequence ID" value="RMJ15845.1"/>
    <property type="molecule type" value="Genomic_DNA"/>
</dbReference>
<comment type="caution">
    <text evidence="7">The sequence shown here is derived from an EMBL/GenBank/DDBJ whole genome shotgun (WGS) entry which is preliminary data.</text>
</comment>
<comment type="subcellular location">
    <subcellularLocation>
        <location evidence="1">Membrane</location>
        <topology evidence="1">Multi-pass membrane protein</topology>
    </subcellularLocation>
</comment>
<proteinExistence type="predicted"/>
<dbReference type="SMART" id="SM01417">
    <property type="entry name" value="Solute_trans_a"/>
    <property type="match status" value="1"/>
</dbReference>
<evidence type="ECO:0000256" key="2">
    <source>
        <dbReference type="ARBA" id="ARBA00022692"/>
    </source>
</evidence>
<evidence type="ECO:0000256" key="5">
    <source>
        <dbReference type="SAM" id="MobiDB-lite"/>
    </source>
</evidence>
<feature type="transmembrane region" description="Helical" evidence="6">
    <location>
        <begin position="35"/>
        <end position="54"/>
    </location>
</feature>
<keyword evidence="4 6" id="KW-0472">Membrane</keyword>
<accession>A0A3M2SF43</accession>
<dbReference type="STRING" id="2010991.A0A3M2SF43"/>
<feature type="transmembrane region" description="Helical" evidence="6">
    <location>
        <begin position="74"/>
        <end position="94"/>
    </location>
</feature>
<evidence type="ECO:0000256" key="3">
    <source>
        <dbReference type="ARBA" id="ARBA00022989"/>
    </source>
</evidence>
<name>A0A3M2SF43_9HYPO</name>
<feature type="transmembrane region" description="Helical" evidence="6">
    <location>
        <begin position="147"/>
        <end position="173"/>
    </location>
</feature>
<reference evidence="7 8" key="1">
    <citation type="submission" date="2017-06" db="EMBL/GenBank/DDBJ databases">
        <title>Comparative genomic analysis of Ambrosia Fusariam Clade fungi.</title>
        <authorList>
            <person name="Stajich J.E."/>
            <person name="Carrillo J."/>
            <person name="Kijimoto T."/>
            <person name="Eskalen A."/>
            <person name="O'Donnell K."/>
            <person name="Kasson M."/>
        </authorList>
    </citation>
    <scope>NUCLEOTIDE SEQUENCE [LARGE SCALE GENOMIC DNA]</scope>
    <source>
        <strain evidence="7">UCR3666</strain>
    </source>
</reference>
<evidence type="ECO:0000256" key="6">
    <source>
        <dbReference type="SAM" id="Phobius"/>
    </source>
</evidence>
<keyword evidence="3 6" id="KW-1133">Transmembrane helix</keyword>
<feature type="region of interest" description="Disordered" evidence="5">
    <location>
        <begin position="344"/>
        <end position="368"/>
    </location>
</feature>
<feature type="transmembrane region" description="Helical" evidence="6">
    <location>
        <begin position="262"/>
        <end position="283"/>
    </location>
</feature>
<protein>
    <recommendedName>
        <fullName evidence="9">Transmembrane protein 184C</fullName>
    </recommendedName>
</protein>
<dbReference type="Proteomes" id="UP000277212">
    <property type="component" value="Unassembled WGS sequence"/>
</dbReference>
<feature type="transmembrane region" description="Helical" evidence="6">
    <location>
        <begin position="218"/>
        <end position="242"/>
    </location>
</feature>
<gene>
    <name evidence="7" type="ORF">CDV36_004486</name>
</gene>
<dbReference type="InterPro" id="IPR005178">
    <property type="entry name" value="Ostalpha/TMEM184C"/>
</dbReference>
<dbReference type="OrthoDB" id="5348404at2759"/>
<keyword evidence="8" id="KW-1185">Reference proteome</keyword>
<evidence type="ECO:0000256" key="1">
    <source>
        <dbReference type="ARBA" id="ARBA00004141"/>
    </source>
</evidence>
<evidence type="ECO:0008006" key="9">
    <source>
        <dbReference type="Google" id="ProtNLM"/>
    </source>
</evidence>
<keyword evidence="2 6" id="KW-0812">Transmembrane</keyword>
<dbReference type="AlphaFoldDB" id="A0A3M2SF43"/>
<evidence type="ECO:0000313" key="8">
    <source>
        <dbReference type="Proteomes" id="UP000277212"/>
    </source>
</evidence>
<organism evidence="7 8">
    <name type="scientific">Fusarium kuroshium</name>
    <dbReference type="NCBI Taxonomy" id="2010991"/>
    <lineage>
        <taxon>Eukaryota</taxon>
        <taxon>Fungi</taxon>
        <taxon>Dikarya</taxon>
        <taxon>Ascomycota</taxon>
        <taxon>Pezizomycotina</taxon>
        <taxon>Sordariomycetes</taxon>
        <taxon>Hypocreomycetidae</taxon>
        <taxon>Hypocreales</taxon>
        <taxon>Nectriaceae</taxon>
        <taxon>Fusarium</taxon>
        <taxon>Fusarium solani species complex</taxon>
    </lineage>
</organism>
<dbReference type="GO" id="GO:0016020">
    <property type="term" value="C:membrane"/>
    <property type="evidence" value="ECO:0007669"/>
    <property type="project" value="UniProtKB-SubCell"/>
</dbReference>
<dbReference type="Pfam" id="PF03619">
    <property type="entry name" value="Solute_trans_a"/>
    <property type="match status" value="1"/>
</dbReference>
<feature type="transmembrane region" description="Helical" evidence="6">
    <location>
        <begin position="185"/>
        <end position="206"/>
    </location>
</feature>
<evidence type="ECO:0000256" key="4">
    <source>
        <dbReference type="ARBA" id="ARBA00023136"/>
    </source>
</evidence>